<proteinExistence type="predicted"/>
<evidence type="ECO:0000313" key="1">
    <source>
        <dbReference type="EMBL" id="KAF5764781.1"/>
    </source>
</evidence>
<dbReference type="Gramene" id="mRNA:HanXRQr2_Chr15g0695991">
    <property type="protein sequence ID" value="CDS:HanXRQr2_Chr15g0695991.1"/>
    <property type="gene ID" value="HanXRQr2_Chr15g0695991"/>
</dbReference>
<dbReference type="Proteomes" id="UP000215914">
    <property type="component" value="Unassembled WGS sequence"/>
</dbReference>
<comment type="caution">
    <text evidence="1">The sequence shown here is derived from an EMBL/GenBank/DDBJ whole genome shotgun (WGS) entry which is preliminary data.</text>
</comment>
<dbReference type="AlphaFoldDB" id="A0A9K3E2F2"/>
<dbReference type="EMBL" id="MNCJ02000330">
    <property type="protein sequence ID" value="KAF5764781.1"/>
    <property type="molecule type" value="Genomic_DNA"/>
</dbReference>
<accession>A0A9K3E2F2</accession>
<sequence>MTCKGCLQICSVQRKGVAPMWLCIKNCLILCLKNGRMSLIDLHLLLLCNRFDYYELMMMLFSIDLFF</sequence>
<organism evidence="1 2">
    <name type="scientific">Helianthus annuus</name>
    <name type="common">Common sunflower</name>
    <dbReference type="NCBI Taxonomy" id="4232"/>
    <lineage>
        <taxon>Eukaryota</taxon>
        <taxon>Viridiplantae</taxon>
        <taxon>Streptophyta</taxon>
        <taxon>Embryophyta</taxon>
        <taxon>Tracheophyta</taxon>
        <taxon>Spermatophyta</taxon>
        <taxon>Magnoliopsida</taxon>
        <taxon>eudicotyledons</taxon>
        <taxon>Gunneridae</taxon>
        <taxon>Pentapetalae</taxon>
        <taxon>asterids</taxon>
        <taxon>campanulids</taxon>
        <taxon>Asterales</taxon>
        <taxon>Asteraceae</taxon>
        <taxon>Asteroideae</taxon>
        <taxon>Heliantheae alliance</taxon>
        <taxon>Heliantheae</taxon>
        <taxon>Helianthus</taxon>
    </lineage>
</organism>
<reference evidence="1" key="1">
    <citation type="journal article" date="2017" name="Nature">
        <title>The sunflower genome provides insights into oil metabolism, flowering and Asterid evolution.</title>
        <authorList>
            <person name="Badouin H."/>
            <person name="Gouzy J."/>
            <person name="Grassa C.J."/>
            <person name="Murat F."/>
            <person name="Staton S.E."/>
            <person name="Cottret L."/>
            <person name="Lelandais-Briere C."/>
            <person name="Owens G.L."/>
            <person name="Carrere S."/>
            <person name="Mayjonade B."/>
            <person name="Legrand L."/>
            <person name="Gill N."/>
            <person name="Kane N.C."/>
            <person name="Bowers J.E."/>
            <person name="Hubner S."/>
            <person name="Bellec A."/>
            <person name="Berard A."/>
            <person name="Berges H."/>
            <person name="Blanchet N."/>
            <person name="Boniface M.C."/>
            <person name="Brunel D."/>
            <person name="Catrice O."/>
            <person name="Chaidir N."/>
            <person name="Claudel C."/>
            <person name="Donnadieu C."/>
            <person name="Faraut T."/>
            <person name="Fievet G."/>
            <person name="Helmstetter N."/>
            <person name="King M."/>
            <person name="Knapp S.J."/>
            <person name="Lai Z."/>
            <person name="Le Paslier M.C."/>
            <person name="Lippi Y."/>
            <person name="Lorenzon L."/>
            <person name="Mandel J.R."/>
            <person name="Marage G."/>
            <person name="Marchand G."/>
            <person name="Marquand E."/>
            <person name="Bret-Mestries E."/>
            <person name="Morien E."/>
            <person name="Nambeesan S."/>
            <person name="Nguyen T."/>
            <person name="Pegot-Espagnet P."/>
            <person name="Pouilly N."/>
            <person name="Raftis F."/>
            <person name="Sallet E."/>
            <person name="Schiex T."/>
            <person name="Thomas J."/>
            <person name="Vandecasteele C."/>
            <person name="Vares D."/>
            <person name="Vear F."/>
            <person name="Vautrin S."/>
            <person name="Crespi M."/>
            <person name="Mangin B."/>
            <person name="Burke J.M."/>
            <person name="Salse J."/>
            <person name="Munos S."/>
            <person name="Vincourt P."/>
            <person name="Rieseberg L.H."/>
            <person name="Langlade N.B."/>
        </authorList>
    </citation>
    <scope>NUCLEOTIDE SEQUENCE</scope>
    <source>
        <tissue evidence="1">Leaves</tissue>
    </source>
</reference>
<name>A0A9K3E2F2_HELAN</name>
<keyword evidence="2" id="KW-1185">Reference proteome</keyword>
<gene>
    <name evidence="1" type="ORF">HanXRQr2_Chr15g0695991</name>
</gene>
<reference evidence="1" key="2">
    <citation type="submission" date="2020-06" db="EMBL/GenBank/DDBJ databases">
        <title>Helianthus annuus Genome sequencing and assembly Release 2.</title>
        <authorList>
            <person name="Gouzy J."/>
            <person name="Langlade N."/>
            <person name="Munos S."/>
        </authorList>
    </citation>
    <scope>NUCLEOTIDE SEQUENCE</scope>
    <source>
        <tissue evidence="1">Leaves</tissue>
    </source>
</reference>
<evidence type="ECO:0000313" key="2">
    <source>
        <dbReference type="Proteomes" id="UP000215914"/>
    </source>
</evidence>
<protein>
    <submittedName>
        <fullName evidence="1">Uncharacterized protein</fullName>
    </submittedName>
</protein>